<sequence>MQIFNISNKGEHTSRAAVITFATNVTIKFNLNDSNTGSDTWLNHILIMLPHYHKSNDSGANANDALKVAQNMLTYSQPSFRVPTIFLIAAGYNSTGYLPNFGDTRILSLSYAPENTNCFCPKNSYQLQNTVANVQTLYADCYFGSTKAALPSFELCNPGTLAIINSEKKFDDVFYAILSDFKYIKNFTIGFHKSLDGQWKWWDYDGSEFSVGDYPAFYKTPNPDDNFGYMSRYYGYNWRLETGRNVALPYLCQMRACDASNICNQTILT</sequence>
<proteinExistence type="predicted"/>
<name>A0AC34F2R3_9BILA</name>
<accession>A0AC34F2R3</accession>
<dbReference type="WBParaSite" id="ES5_v2.g11092.t1">
    <property type="protein sequence ID" value="ES5_v2.g11092.t1"/>
    <property type="gene ID" value="ES5_v2.g11092"/>
</dbReference>
<organism evidence="1 2">
    <name type="scientific">Panagrolaimus sp. ES5</name>
    <dbReference type="NCBI Taxonomy" id="591445"/>
    <lineage>
        <taxon>Eukaryota</taxon>
        <taxon>Metazoa</taxon>
        <taxon>Ecdysozoa</taxon>
        <taxon>Nematoda</taxon>
        <taxon>Chromadorea</taxon>
        <taxon>Rhabditida</taxon>
        <taxon>Tylenchina</taxon>
        <taxon>Panagrolaimomorpha</taxon>
        <taxon>Panagrolaimoidea</taxon>
        <taxon>Panagrolaimidae</taxon>
        <taxon>Panagrolaimus</taxon>
    </lineage>
</organism>
<reference evidence="2" key="1">
    <citation type="submission" date="2022-11" db="UniProtKB">
        <authorList>
            <consortium name="WormBaseParasite"/>
        </authorList>
    </citation>
    <scope>IDENTIFICATION</scope>
</reference>
<evidence type="ECO:0000313" key="2">
    <source>
        <dbReference type="WBParaSite" id="ES5_v2.g11092.t1"/>
    </source>
</evidence>
<evidence type="ECO:0000313" key="1">
    <source>
        <dbReference type="Proteomes" id="UP000887579"/>
    </source>
</evidence>
<protein>
    <submittedName>
        <fullName evidence="2">C-type lectin domain-containing protein</fullName>
    </submittedName>
</protein>
<dbReference type="Proteomes" id="UP000887579">
    <property type="component" value="Unplaced"/>
</dbReference>